<proteinExistence type="predicted"/>
<evidence type="ECO:0000259" key="1">
    <source>
        <dbReference type="Pfam" id="PF18962"/>
    </source>
</evidence>
<gene>
    <name evidence="2" type="ORF">QVH07_04315</name>
</gene>
<keyword evidence="3" id="KW-1185">Reference proteome</keyword>
<accession>A0ABT7YAY1</accession>
<reference evidence="2" key="1">
    <citation type="submission" date="2023-06" db="EMBL/GenBank/DDBJ databases">
        <title>Robiginitalea aurantiacus sp. nov. and Algoriphagus sediminis sp. nov., isolated from coastal sediment.</title>
        <authorList>
            <person name="Zhou Z.Y."/>
            <person name="An J."/>
            <person name="Jia Y.W."/>
            <person name="Du Z.J."/>
        </authorList>
    </citation>
    <scope>NUCLEOTIDE SEQUENCE</scope>
    <source>
        <strain evidence="2">C2-7</strain>
    </source>
</reference>
<comment type="caution">
    <text evidence="2">The sequence shown here is derived from an EMBL/GenBank/DDBJ whole genome shotgun (WGS) entry which is preliminary data.</text>
</comment>
<dbReference type="EMBL" id="JAUEPH010000002">
    <property type="protein sequence ID" value="MDN3203354.1"/>
    <property type="molecule type" value="Genomic_DNA"/>
</dbReference>
<organism evidence="2 3">
    <name type="scientific">Algoriphagus sediminis</name>
    <dbReference type="NCBI Taxonomy" id="3057113"/>
    <lineage>
        <taxon>Bacteria</taxon>
        <taxon>Pseudomonadati</taxon>
        <taxon>Bacteroidota</taxon>
        <taxon>Cytophagia</taxon>
        <taxon>Cytophagales</taxon>
        <taxon>Cyclobacteriaceae</taxon>
        <taxon>Algoriphagus</taxon>
    </lineage>
</organism>
<dbReference type="Proteomes" id="UP001171916">
    <property type="component" value="Unassembled WGS sequence"/>
</dbReference>
<evidence type="ECO:0000313" key="2">
    <source>
        <dbReference type="EMBL" id="MDN3203354.1"/>
    </source>
</evidence>
<protein>
    <submittedName>
        <fullName evidence="2">T9SS type A sorting domain-containing protein</fullName>
    </submittedName>
</protein>
<feature type="domain" description="Secretion system C-terminal sorting" evidence="1">
    <location>
        <begin position="542"/>
        <end position="609"/>
    </location>
</feature>
<dbReference type="RefSeq" id="WP_289998918.1">
    <property type="nucleotide sequence ID" value="NZ_JAUEPH010000002.1"/>
</dbReference>
<dbReference type="Pfam" id="PF18962">
    <property type="entry name" value="Por_Secre_tail"/>
    <property type="match status" value="1"/>
</dbReference>
<evidence type="ECO:0000313" key="3">
    <source>
        <dbReference type="Proteomes" id="UP001171916"/>
    </source>
</evidence>
<dbReference type="NCBIfam" id="TIGR04183">
    <property type="entry name" value="Por_Secre_tail"/>
    <property type="match status" value="1"/>
</dbReference>
<dbReference type="Gene3D" id="2.60.120.260">
    <property type="entry name" value="Galactose-binding domain-like"/>
    <property type="match status" value="1"/>
</dbReference>
<dbReference type="InterPro" id="IPR026444">
    <property type="entry name" value="Secre_tail"/>
</dbReference>
<sequence>MDKSLRIFILCIFVSGVFLSLPAKAQFVEFGPIHKIKNPRSQISRTNARTSETLKLPFWDDFSLGIDTLIWEVKGTSYTETIGVNPPSIGMLLLDGVDENGRPYSFVNIDQGVTDMISSKPFDLSNLSASESTSLYLSFFWQAGGRAESPDEGDQISLQFLGPEGNWIPVWTERGSADHPLESFTQEFIQVLPVFQHPNFQFRFETRGRQSGPFDSWIVDYVFLNTNRDSEEIDYPDRSLTQRNNLRFGDYGAYPKDLLESNQEENWSTVKNEFLNLEDRFRAMEYSIQITDLESGQVLPINSNTPFNPVPNAGERRIFESLEFDEIPPPQLETDLEIKTTLLSGDDIWFEIDNGDTTFFENVDLRSNDTVRTVFPIRDYFAYDNGSPDYSAGINQRAGQLAVEYNTPEEVYLKGISINFTNPNQAEQAIDILVWDDLEQEPIFRREELIPRFPSADSLVYFSLDTNLQVRGNFYVGYAQFTDDFIYVGLDKLNDNGDRIFYNVGRGWTPNEEVEGSLLVRAHVSLATPFTENILPEENLRIYPNPVQNQLKIEGSFSELRIFDPFGREIFLERQQGAKGEIINFRGQRPGIYIVQVLTEAGLQSSRILVQ</sequence>
<name>A0ABT7YAY1_9BACT</name>